<gene>
    <name evidence="1" type="ORF">BFJ68_g9108</name>
</gene>
<dbReference type="VEuPathDB" id="FungiDB:FOIG_16655"/>
<dbReference type="SUPFAM" id="SSF52047">
    <property type="entry name" value="RNI-like"/>
    <property type="match status" value="1"/>
</dbReference>
<dbReference type="VEuPathDB" id="FungiDB:FOMG_06088"/>
<proteinExistence type="predicted"/>
<dbReference type="VEuPathDB" id="FungiDB:FOZG_10479"/>
<organism evidence="1 2">
    <name type="scientific">Fusarium oxysporum</name>
    <name type="common">Fusarium vascular wilt</name>
    <dbReference type="NCBI Taxonomy" id="5507"/>
    <lineage>
        <taxon>Eukaryota</taxon>
        <taxon>Fungi</taxon>
        <taxon>Dikarya</taxon>
        <taxon>Ascomycota</taxon>
        <taxon>Pezizomycotina</taxon>
        <taxon>Sordariomycetes</taxon>
        <taxon>Hypocreomycetidae</taxon>
        <taxon>Hypocreales</taxon>
        <taxon>Nectriaceae</taxon>
        <taxon>Fusarium</taxon>
        <taxon>Fusarium oxysporum species complex</taxon>
    </lineage>
</organism>
<dbReference type="VEuPathDB" id="FungiDB:FOXG_04793"/>
<dbReference type="Gene3D" id="3.80.10.10">
    <property type="entry name" value="Ribonuclease Inhibitor"/>
    <property type="match status" value="1"/>
</dbReference>
<evidence type="ECO:0000313" key="1">
    <source>
        <dbReference type="EMBL" id="RKL09165.1"/>
    </source>
</evidence>
<dbReference type="VEuPathDB" id="FungiDB:FOC1_h10017213"/>
<dbReference type="InterPro" id="IPR032675">
    <property type="entry name" value="LRR_dom_sf"/>
</dbReference>
<protein>
    <recommendedName>
        <fullName evidence="3">F-box domain-containing protein</fullName>
    </recommendedName>
</protein>
<accession>A0A420QWR8</accession>
<sequence>MSKSRWFLYDPSNNESSEFKFDEDFIKILQMPSLRSYECNGMTLAGDMDKEVLDKLPRRSVSIESLSITDSNCQFSSLNALVAVCRGLQAFTSTRAREKPITLEMTARDIVRALIPHSDTLEYLHLDSNKTWRLAYVLDQETFWSYAGVELKQLHRLKHLKVVIEALKGLFNVFEAVMDENWKMPPPPPFADCIPEQLECLEIRNCTIEDLPQITEFAEALENFPKLRSARFVFSDDPIECGWEEKPKDLIFDMNRPSSEAVQLVKDLYDQK</sequence>
<dbReference type="VEuPathDB" id="FungiDB:HZS61_003413"/>
<reference evidence="1 2" key="1">
    <citation type="journal article" date="2018" name="Sci. Rep.">
        <title>Characterisation of pathogen-specific regions and novel effector candidates in Fusarium oxysporum f. sp. cepae.</title>
        <authorList>
            <person name="Armitage A.D."/>
            <person name="Taylor A."/>
            <person name="Sobczyk M.K."/>
            <person name="Baxter L."/>
            <person name="Greenfield B.P."/>
            <person name="Bates H.J."/>
            <person name="Wilson F."/>
            <person name="Jackson A.C."/>
            <person name="Ott S."/>
            <person name="Harrison R.J."/>
            <person name="Clarkson J.P."/>
        </authorList>
    </citation>
    <scope>NUCLEOTIDE SEQUENCE [LARGE SCALE GENOMIC DNA]</scope>
    <source>
        <strain evidence="1 2">Fo_A28</strain>
    </source>
</reference>
<dbReference type="EMBL" id="MRCY01000044">
    <property type="protein sequence ID" value="RKL09165.1"/>
    <property type="molecule type" value="Genomic_DNA"/>
</dbReference>
<evidence type="ECO:0008006" key="3">
    <source>
        <dbReference type="Google" id="ProtNLM"/>
    </source>
</evidence>
<dbReference type="Proteomes" id="UP000285860">
    <property type="component" value="Unassembled WGS sequence"/>
</dbReference>
<dbReference type="AlphaFoldDB" id="A0A420QWR8"/>
<evidence type="ECO:0000313" key="2">
    <source>
        <dbReference type="Proteomes" id="UP000285860"/>
    </source>
</evidence>
<comment type="caution">
    <text evidence="1">The sequence shown here is derived from an EMBL/GenBank/DDBJ whole genome shotgun (WGS) entry which is preliminary data.</text>
</comment>
<name>A0A420QWR8_FUSOX</name>